<name>A0A453CJ66_AEGTS</name>
<dbReference type="AlphaFoldDB" id="A0A453CJ66"/>
<proteinExistence type="predicted"/>
<dbReference type="EnsemblPlants" id="AET2Gv20862100.1">
    <property type="protein sequence ID" value="AET2Gv20862100.1"/>
    <property type="gene ID" value="AET2Gv20862100"/>
</dbReference>
<accession>A0A453CJ66</accession>
<reference evidence="2" key="1">
    <citation type="journal article" date="2014" name="Science">
        <title>Ancient hybridizations among the ancestral genomes of bread wheat.</title>
        <authorList>
            <consortium name="International Wheat Genome Sequencing Consortium,"/>
            <person name="Marcussen T."/>
            <person name="Sandve S.R."/>
            <person name="Heier L."/>
            <person name="Spannagl M."/>
            <person name="Pfeifer M."/>
            <person name="Jakobsen K.S."/>
            <person name="Wulff B.B."/>
            <person name="Steuernagel B."/>
            <person name="Mayer K.F."/>
            <person name="Olsen O.A."/>
        </authorList>
    </citation>
    <scope>NUCLEOTIDE SEQUENCE [LARGE SCALE GENOMIC DNA]</scope>
    <source>
        <strain evidence="2">cv. AL8/78</strain>
    </source>
</reference>
<dbReference type="Gramene" id="AET2Gv20862100.1">
    <property type="protein sequence ID" value="AET2Gv20862100.1"/>
    <property type="gene ID" value="AET2Gv20862100"/>
</dbReference>
<reference evidence="1" key="5">
    <citation type="journal article" date="2021" name="G3 (Bethesda)">
        <title>Aegilops tauschii genome assembly Aet v5.0 features greater sequence contiguity and improved annotation.</title>
        <authorList>
            <person name="Wang L."/>
            <person name="Zhu T."/>
            <person name="Rodriguez J.C."/>
            <person name="Deal K.R."/>
            <person name="Dubcovsky J."/>
            <person name="McGuire P.E."/>
            <person name="Lux T."/>
            <person name="Spannagl M."/>
            <person name="Mayer K.F.X."/>
            <person name="Baldrich P."/>
            <person name="Meyers B.C."/>
            <person name="Huo N."/>
            <person name="Gu Y.Q."/>
            <person name="Zhou H."/>
            <person name="Devos K.M."/>
            <person name="Bennetzen J.L."/>
            <person name="Unver T."/>
            <person name="Budak H."/>
            <person name="Gulick P.J."/>
            <person name="Galiba G."/>
            <person name="Kalapos B."/>
            <person name="Nelson D.R."/>
            <person name="Li P."/>
            <person name="You F.M."/>
            <person name="Luo M.C."/>
            <person name="Dvorak J."/>
        </authorList>
    </citation>
    <scope>NUCLEOTIDE SEQUENCE [LARGE SCALE GENOMIC DNA]</scope>
    <source>
        <strain evidence="1">cv. AL8/78</strain>
    </source>
</reference>
<protein>
    <submittedName>
        <fullName evidence="1">Uncharacterized protein</fullName>
    </submittedName>
</protein>
<evidence type="ECO:0000313" key="2">
    <source>
        <dbReference type="Proteomes" id="UP000015105"/>
    </source>
</evidence>
<evidence type="ECO:0000313" key="1">
    <source>
        <dbReference type="EnsemblPlants" id="AET2Gv20862100.1"/>
    </source>
</evidence>
<reference evidence="2" key="2">
    <citation type="journal article" date="2017" name="Nat. Plants">
        <title>The Aegilops tauschii genome reveals multiple impacts of transposons.</title>
        <authorList>
            <person name="Zhao G."/>
            <person name="Zou C."/>
            <person name="Li K."/>
            <person name="Wang K."/>
            <person name="Li T."/>
            <person name="Gao L."/>
            <person name="Zhang X."/>
            <person name="Wang H."/>
            <person name="Yang Z."/>
            <person name="Liu X."/>
            <person name="Jiang W."/>
            <person name="Mao L."/>
            <person name="Kong X."/>
            <person name="Jiao Y."/>
            <person name="Jia J."/>
        </authorList>
    </citation>
    <scope>NUCLEOTIDE SEQUENCE [LARGE SCALE GENOMIC DNA]</scope>
    <source>
        <strain evidence="2">cv. AL8/78</strain>
    </source>
</reference>
<dbReference type="Proteomes" id="UP000015105">
    <property type="component" value="Chromosome 2D"/>
</dbReference>
<keyword evidence="2" id="KW-1185">Reference proteome</keyword>
<reference evidence="1" key="3">
    <citation type="journal article" date="2017" name="Nature">
        <title>Genome sequence of the progenitor of the wheat D genome Aegilops tauschii.</title>
        <authorList>
            <person name="Luo M.C."/>
            <person name="Gu Y.Q."/>
            <person name="Puiu D."/>
            <person name="Wang H."/>
            <person name="Twardziok S.O."/>
            <person name="Deal K.R."/>
            <person name="Huo N."/>
            <person name="Zhu T."/>
            <person name="Wang L."/>
            <person name="Wang Y."/>
            <person name="McGuire P.E."/>
            <person name="Liu S."/>
            <person name="Long H."/>
            <person name="Ramasamy R.K."/>
            <person name="Rodriguez J.C."/>
            <person name="Van S.L."/>
            <person name="Yuan L."/>
            <person name="Wang Z."/>
            <person name="Xia Z."/>
            <person name="Xiao L."/>
            <person name="Anderson O.D."/>
            <person name="Ouyang S."/>
            <person name="Liang Y."/>
            <person name="Zimin A.V."/>
            <person name="Pertea G."/>
            <person name="Qi P."/>
            <person name="Bennetzen J.L."/>
            <person name="Dai X."/>
            <person name="Dawson M.W."/>
            <person name="Muller H.G."/>
            <person name="Kugler K."/>
            <person name="Rivarola-Duarte L."/>
            <person name="Spannagl M."/>
            <person name="Mayer K.F.X."/>
            <person name="Lu F.H."/>
            <person name="Bevan M.W."/>
            <person name="Leroy P."/>
            <person name="Li P."/>
            <person name="You F.M."/>
            <person name="Sun Q."/>
            <person name="Liu Z."/>
            <person name="Lyons E."/>
            <person name="Wicker T."/>
            <person name="Salzberg S.L."/>
            <person name="Devos K.M."/>
            <person name="Dvorak J."/>
        </authorList>
    </citation>
    <scope>NUCLEOTIDE SEQUENCE [LARGE SCALE GENOMIC DNA]</scope>
    <source>
        <strain evidence="1">cv. AL8/78</strain>
    </source>
</reference>
<organism evidence="1 2">
    <name type="scientific">Aegilops tauschii subsp. strangulata</name>
    <name type="common">Goatgrass</name>
    <dbReference type="NCBI Taxonomy" id="200361"/>
    <lineage>
        <taxon>Eukaryota</taxon>
        <taxon>Viridiplantae</taxon>
        <taxon>Streptophyta</taxon>
        <taxon>Embryophyta</taxon>
        <taxon>Tracheophyta</taxon>
        <taxon>Spermatophyta</taxon>
        <taxon>Magnoliopsida</taxon>
        <taxon>Liliopsida</taxon>
        <taxon>Poales</taxon>
        <taxon>Poaceae</taxon>
        <taxon>BOP clade</taxon>
        <taxon>Pooideae</taxon>
        <taxon>Triticodae</taxon>
        <taxon>Triticeae</taxon>
        <taxon>Triticinae</taxon>
        <taxon>Aegilops</taxon>
    </lineage>
</organism>
<sequence length="35" mass="3926">MQTCGFSSVWSDLRICCHALQFAFSLVRLVVPGRP</sequence>
<reference evidence="1" key="4">
    <citation type="submission" date="2019-03" db="UniProtKB">
        <authorList>
            <consortium name="EnsemblPlants"/>
        </authorList>
    </citation>
    <scope>IDENTIFICATION</scope>
</reference>